<comment type="caution">
    <text evidence="8">The sequence shown here is derived from an EMBL/GenBank/DDBJ whole genome shotgun (WGS) entry which is preliminary data.</text>
</comment>
<accession>A0A1X4G9A0</accession>
<dbReference type="InterPro" id="IPR005467">
    <property type="entry name" value="His_kinase_dom"/>
</dbReference>
<gene>
    <name evidence="8" type="ORF">B9H04_15300</name>
</gene>
<dbReference type="GO" id="GO:0004673">
    <property type="term" value="F:protein histidine kinase activity"/>
    <property type="evidence" value="ECO:0007669"/>
    <property type="project" value="UniProtKB-EC"/>
</dbReference>
<dbReference type="PROSITE" id="PS50109">
    <property type="entry name" value="HIS_KIN"/>
    <property type="match status" value="1"/>
</dbReference>
<dbReference type="GO" id="GO:0000160">
    <property type="term" value="P:phosphorelay signal transduction system"/>
    <property type="evidence" value="ECO:0007669"/>
    <property type="project" value="UniProtKB-KW"/>
</dbReference>
<evidence type="ECO:0000259" key="7">
    <source>
        <dbReference type="PROSITE" id="PS50109"/>
    </source>
</evidence>
<keyword evidence="3" id="KW-0808">Transferase</keyword>
<sequence length="231" mass="24542">MSVRCYTRPVDTPWDRKERQKQSLNGSLRRPVPLPPSDRPADARRLTGRRSSLDSPTPSDGSLSAARNGGSNATGDRDPDRRARDLGRYETILESLEPVDLGAIAEECWRSVGTADATVRAEATATVRADRSRLKQVLENLLRNAVSHGGADVTVTVGDLDGGFYVVDAGPGLPEDERGEGFEAGHTTDSDGTGFGLAIVERVGEAHGWAVCVTDGPDGGARSEFTGVGIE</sequence>
<evidence type="ECO:0000256" key="3">
    <source>
        <dbReference type="ARBA" id="ARBA00022679"/>
    </source>
</evidence>
<dbReference type="InterPro" id="IPR050736">
    <property type="entry name" value="Sensor_HK_Regulatory"/>
</dbReference>
<dbReference type="InterPro" id="IPR003594">
    <property type="entry name" value="HATPase_dom"/>
</dbReference>
<dbReference type="PANTHER" id="PTHR43711">
    <property type="entry name" value="TWO-COMPONENT HISTIDINE KINASE"/>
    <property type="match status" value="1"/>
</dbReference>
<feature type="domain" description="Histidine kinase" evidence="7">
    <location>
        <begin position="127"/>
        <end position="221"/>
    </location>
</feature>
<evidence type="ECO:0000256" key="5">
    <source>
        <dbReference type="ARBA" id="ARBA00023012"/>
    </source>
</evidence>
<dbReference type="EC" id="2.7.13.3" evidence="2"/>
<dbReference type="SUPFAM" id="SSF55874">
    <property type="entry name" value="ATPase domain of HSP90 chaperone/DNA topoisomerase II/histidine kinase"/>
    <property type="match status" value="1"/>
</dbReference>
<organism evidence="8 9">
    <name type="scientific">Halorubrum ezzemoulense DSM 17463</name>
    <dbReference type="NCBI Taxonomy" id="1121945"/>
    <lineage>
        <taxon>Archaea</taxon>
        <taxon>Methanobacteriati</taxon>
        <taxon>Methanobacteriota</taxon>
        <taxon>Stenosarchaea group</taxon>
        <taxon>Halobacteria</taxon>
        <taxon>Halobacteriales</taxon>
        <taxon>Haloferacaceae</taxon>
        <taxon>Halorubrum</taxon>
    </lineage>
</organism>
<dbReference type="PANTHER" id="PTHR43711:SF1">
    <property type="entry name" value="HISTIDINE KINASE 1"/>
    <property type="match status" value="1"/>
</dbReference>
<comment type="catalytic activity">
    <reaction evidence="1">
        <text>ATP + protein L-histidine = ADP + protein N-phospho-L-histidine.</text>
        <dbReference type="EC" id="2.7.13.3"/>
    </reaction>
</comment>
<evidence type="ECO:0000256" key="2">
    <source>
        <dbReference type="ARBA" id="ARBA00012438"/>
    </source>
</evidence>
<keyword evidence="4" id="KW-0418">Kinase</keyword>
<keyword evidence="5" id="KW-0902">Two-component regulatory system</keyword>
<evidence type="ECO:0000256" key="6">
    <source>
        <dbReference type="SAM" id="MobiDB-lite"/>
    </source>
</evidence>
<dbReference type="STRING" id="1121945.GCA_000421805_01727"/>
<protein>
    <recommendedName>
        <fullName evidence="2">histidine kinase</fullName>
        <ecNumber evidence="2">2.7.13.3</ecNumber>
    </recommendedName>
</protein>
<dbReference type="InterPro" id="IPR036890">
    <property type="entry name" value="HATPase_C_sf"/>
</dbReference>
<evidence type="ECO:0000313" key="9">
    <source>
        <dbReference type="Proteomes" id="UP000193587"/>
    </source>
</evidence>
<evidence type="ECO:0000256" key="1">
    <source>
        <dbReference type="ARBA" id="ARBA00000085"/>
    </source>
</evidence>
<evidence type="ECO:0000313" key="8">
    <source>
        <dbReference type="EMBL" id="OSO93785.1"/>
    </source>
</evidence>
<dbReference type="eggNOG" id="arCOG02369">
    <property type="taxonomic scope" value="Archaea"/>
</dbReference>
<dbReference type="Proteomes" id="UP000193587">
    <property type="component" value="Unassembled WGS sequence"/>
</dbReference>
<dbReference type="Gene3D" id="3.30.565.10">
    <property type="entry name" value="Histidine kinase-like ATPase, C-terminal domain"/>
    <property type="match status" value="1"/>
</dbReference>
<feature type="region of interest" description="Disordered" evidence="6">
    <location>
        <begin position="1"/>
        <end position="83"/>
    </location>
</feature>
<dbReference type="EMBL" id="NEDJ01000076">
    <property type="protein sequence ID" value="OSO93785.1"/>
    <property type="molecule type" value="Genomic_DNA"/>
</dbReference>
<feature type="compositionally biased region" description="Polar residues" evidence="6">
    <location>
        <begin position="49"/>
        <end position="62"/>
    </location>
</feature>
<dbReference type="AlphaFoldDB" id="A0A1X4G9A0"/>
<reference evidence="8 9" key="1">
    <citation type="submission" date="2017-04" db="EMBL/GenBank/DDBJ databases">
        <title>MLSA of the genus Halorubrum.</title>
        <authorList>
            <person name="De La Haba R."/>
            <person name="Sanchez-Porro C."/>
            <person name="Infante-Dominguez C."/>
            <person name="Ventosa A."/>
        </authorList>
    </citation>
    <scope>NUCLEOTIDE SEQUENCE [LARGE SCALE GENOMIC DNA]</scope>
    <source>
        <strain evidence="8 9">DSM 17463</strain>
    </source>
</reference>
<dbReference type="Pfam" id="PF02518">
    <property type="entry name" value="HATPase_c"/>
    <property type="match status" value="1"/>
</dbReference>
<dbReference type="SMART" id="SM00387">
    <property type="entry name" value="HATPase_c"/>
    <property type="match status" value="1"/>
</dbReference>
<proteinExistence type="predicted"/>
<name>A0A1X4G9A0_HALEZ</name>
<evidence type="ECO:0000256" key="4">
    <source>
        <dbReference type="ARBA" id="ARBA00022777"/>
    </source>
</evidence>